<feature type="compositionally biased region" description="Low complexity" evidence="2">
    <location>
        <begin position="36"/>
        <end position="54"/>
    </location>
</feature>
<feature type="domain" description="Fe/B12 periplasmic-binding" evidence="4">
    <location>
        <begin position="80"/>
        <end position="342"/>
    </location>
</feature>
<accession>A0ABV5X796</accession>
<dbReference type="InterPro" id="IPR002161">
    <property type="entry name" value="PdxT/SNO"/>
</dbReference>
<dbReference type="PANTHER" id="PTHR30535:SF4">
    <property type="entry name" value="HEMIN-BINDING PERIPLASMIC PROTEIN HMUT"/>
    <property type="match status" value="1"/>
</dbReference>
<evidence type="ECO:0000313" key="6">
    <source>
        <dbReference type="Proteomes" id="UP001589707"/>
    </source>
</evidence>
<feature type="signal peptide" evidence="3">
    <location>
        <begin position="1"/>
        <end position="26"/>
    </location>
</feature>
<evidence type="ECO:0000256" key="3">
    <source>
        <dbReference type="SAM" id="SignalP"/>
    </source>
</evidence>
<organism evidence="5 6">
    <name type="scientific">Brevibacterium otitidis</name>
    <dbReference type="NCBI Taxonomy" id="53364"/>
    <lineage>
        <taxon>Bacteria</taxon>
        <taxon>Bacillati</taxon>
        <taxon>Actinomycetota</taxon>
        <taxon>Actinomycetes</taxon>
        <taxon>Micrococcales</taxon>
        <taxon>Brevibacteriaceae</taxon>
        <taxon>Brevibacterium</taxon>
    </lineage>
</organism>
<dbReference type="PROSITE" id="PS51130">
    <property type="entry name" value="PDXT_SNO_2"/>
    <property type="match status" value="1"/>
</dbReference>
<sequence>MAIRRHRSAVLLSSLTIAALSLTACGSGSDTSASPEGGATTASAPAEAVAVPSAEQVTPELPVTFTGDDGTEIEVTSLDRVFVLDDPTIEIMQSLGLTDNIAIAPEGSALDSELPESAQRVKTTGSSSMTVEGVAALEPTLVIGTNMRRQGEIIEKLQAAEIPATMIDRSQEPADKIRKTATLLGAAAAGEDLAGQVQQQLDEAAKKTEGIADDERARVMVLSSSGAGDSGNTTAAGVDTPADGIITKAGAINTGAETGLERYQSITPEGLISASPEVILVAASELDQLGGEDGIWDHVDGLSSTPAAENKRLIVMDDMQLTGGGLSAGAGVLSLQNALSEH</sequence>
<dbReference type="PROSITE" id="PS50983">
    <property type="entry name" value="FE_B12_PBP"/>
    <property type="match status" value="1"/>
</dbReference>
<dbReference type="PANTHER" id="PTHR30535">
    <property type="entry name" value="VITAMIN B12-BINDING PROTEIN"/>
    <property type="match status" value="1"/>
</dbReference>
<dbReference type="PROSITE" id="PS51257">
    <property type="entry name" value="PROKAR_LIPOPROTEIN"/>
    <property type="match status" value="1"/>
</dbReference>
<comment type="similarity">
    <text evidence="1">Belongs to the bacterial solute-binding protein 8 family.</text>
</comment>
<keyword evidence="3" id="KW-0732">Signal</keyword>
<dbReference type="SUPFAM" id="SSF53807">
    <property type="entry name" value="Helical backbone' metal receptor"/>
    <property type="match status" value="1"/>
</dbReference>
<evidence type="ECO:0000259" key="4">
    <source>
        <dbReference type="PROSITE" id="PS50983"/>
    </source>
</evidence>
<feature type="chain" id="PRO_5046397758" evidence="3">
    <location>
        <begin position="27"/>
        <end position="342"/>
    </location>
</feature>
<evidence type="ECO:0000313" key="5">
    <source>
        <dbReference type="EMBL" id="MFB9777931.1"/>
    </source>
</evidence>
<evidence type="ECO:0000256" key="2">
    <source>
        <dbReference type="SAM" id="MobiDB-lite"/>
    </source>
</evidence>
<keyword evidence="6" id="KW-1185">Reference proteome</keyword>
<dbReference type="Gene3D" id="3.40.50.1980">
    <property type="entry name" value="Nitrogenase molybdenum iron protein domain"/>
    <property type="match status" value="2"/>
</dbReference>
<dbReference type="InterPro" id="IPR002491">
    <property type="entry name" value="ABC_transptr_periplasmic_BD"/>
</dbReference>
<dbReference type="RefSeq" id="WP_376841941.1">
    <property type="nucleotide sequence ID" value="NZ_JBHMAU010000132.1"/>
</dbReference>
<dbReference type="Pfam" id="PF01497">
    <property type="entry name" value="Peripla_BP_2"/>
    <property type="match status" value="1"/>
</dbReference>
<evidence type="ECO:0000256" key="1">
    <source>
        <dbReference type="ARBA" id="ARBA00008814"/>
    </source>
</evidence>
<protein>
    <submittedName>
        <fullName evidence="5">Hemin ABC transporter substrate-binding protein</fullName>
    </submittedName>
</protein>
<comment type="caution">
    <text evidence="5">The sequence shown here is derived from an EMBL/GenBank/DDBJ whole genome shotgun (WGS) entry which is preliminary data.</text>
</comment>
<feature type="region of interest" description="Disordered" evidence="2">
    <location>
        <begin position="26"/>
        <end position="55"/>
    </location>
</feature>
<proteinExistence type="inferred from homology"/>
<reference evidence="5 6" key="1">
    <citation type="submission" date="2024-09" db="EMBL/GenBank/DDBJ databases">
        <authorList>
            <person name="Sun Q."/>
            <person name="Mori K."/>
        </authorList>
    </citation>
    <scope>NUCLEOTIDE SEQUENCE [LARGE SCALE GENOMIC DNA]</scope>
    <source>
        <strain evidence="5 6">JCM 11683</strain>
    </source>
</reference>
<dbReference type="InterPro" id="IPR050902">
    <property type="entry name" value="ABC_Transporter_SBP"/>
</dbReference>
<dbReference type="Proteomes" id="UP001589707">
    <property type="component" value="Unassembled WGS sequence"/>
</dbReference>
<gene>
    <name evidence="5" type="ORF">ACFFN1_16260</name>
</gene>
<dbReference type="EMBL" id="JBHMAU010000132">
    <property type="protein sequence ID" value="MFB9777931.1"/>
    <property type="molecule type" value="Genomic_DNA"/>
</dbReference>
<name>A0ABV5X796_9MICO</name>